<evidence type="ECO:0000313" key="1">
    <source>
        <dbReference type="EMBL" id="MBW48707.1"/>
    </source>
</evidence>
<name>A0A2M4B6Q9_9DIPT</name>
<protein>
    <submittedName>
        <fullName evidence="1">Putative secreted protein</fullName>
    </submittedName>
</protein>
<accession>A0A2M4B6Q9</accession>
<dbReference type="AlphaFoldDB" id="A0A2M4B6Q9"/>
<reference evidence="1" key="1">
    <citation type="submission" date="2018-01" db="EMBL/GenBank/DDBJ databases">
        <title>An insight into the sialome of Amazonian anophelines.</title>
        <authorList>
            <person name="Ribeiro J.M."/>
            <person name="Scarpassa V."/>
            <person name="Calvo E."/>
        </authorList>
    </citation>
    <scope>NUCLEOTIDE SEQUENCE</scope>
    <source>
        <tissue evidence="1">Salivary glands</tissue>
    </source>
</reference>
<organism evidence="1">
    <name type="scientific">Anopheles triannulatus</name>
    <dbReference type="NCBI Taxonomy" id="58253"/>
    <lineage>
        <taxon>Eukaryota</taxon>
        <taxon>Metazoa</taxon>
        <taxon>Ecdysozoa</taxon>
        <taxon>Arthropoda</taxon>
        <taxon>Hexapoda</taxon>
        <taxon>Insecta</taxon>
        <taxon>Pterygota</taxon>
        <taxon>Neoptera</taxon>
        <taxon>Endopterygota</taxon>
        <taxon>Diptera</taxon>
        <taxon>Nematocera</taxon>
        <taxon>Culicoidea</taxon>
        <taxon>Culicidae</taxon>
        <taxon>Anophelinae</taxon>
        <taxon>Anopheles</taxon>
    </lineage>
</organism>
<sequence length="78" mass="8412">MCGHSAACCICCATGSTHSRIRPNCVSSTRTIPSRTTAGTRASVKRSADACRSTRTSASIRQPCSSVWRRSLKRRDGH</sequence>
<proteinExistence type="predicted"/>
<dbReference type="EMBL" id="GGFK01015386">
    <property type="protein sequence ID" value="MBW48707.1"/>
    <property type="molecule type" value="Transcribed_RNA"/>
</dbReference>